<name>A0A6J6C6T2_9ZZZZ</name>
<dbReference type="EMBL" id="CAEZSW010000004">
    <property type="protein sequence ID" value="CAB4546329.1"/>
    <property type="molecule type" value="Genomic_DNA"/>
</dbReference>
<dbReference type="CDD" id="cd03089">
    <property type="entry name" value="PMM_PGM"/>
    <property type="match status" value="1"/>
</dbReference>
<dbReference type="NCBIfam" id="NF007088">
    <property type="entry name" value="PRK09542.1"/>
    <property type="match status" value="1"/>
</dbReference>
<protein>
    <submittedName>
        <fullName evidence="11">Unannotated protein</fullName>
    </submittedName>
</protein>
<keyword evidence="4" id="KW-0479">Metal-binding</keyword>
<dbReference type="SUPFAM" id="SSF55957">
    <property type="entry name" value="Phosphoglucomutase, C-terminal domain"/>
    <property type="match status" value="1"/>
</dbReference>
<feature type="domain" description="Alpha-D-phosphohexomutase alpha/beta/alpha" evidence="9">
    <location>
        <begin position="154"/>
        <end position="255"/>
    </location>
</feature>
<accession>A0A6J6C6T2</accession>
<evidence type="ECO:0000256" key="6">
    <source>
        <dbReference type="ARBA" id="ARBA00023235"/>
    </source>
</evidence>
<feature type="domain" description="Alpha-D-phosphohexomutase alpha/beta/alpha" evidence="10">
    <location>
        <begin position="262"/>
        <end position="369"/>
    </location>
</feature>
<evidence type="ECO:0000256" key="2">
    <source>
        <dbReference type="ARBA" id="ARBA00010231"/>
    </source>
</evidence>
<sequence>MLDKIIKAYDIRGLVKNEITPEFSFSVGVAFAKFLEYEREPATIVVGEDMRSSSASLAAAFCDGVTSQGMDVIRIGLASTDMLYFASGKLNLPGIMFTASHNPAKYNGMKLCKSGARPIGQESGLLLIKEFIEKGVPISTRPVGKVTSKDLLSEYVDYLIKQFPKKAFAKRKLKVVIDAGNGMAGFTAPAVMGKLNVKLYPMYFELDGNFPNHEANPIEPENLKDLQKKVKKEKADIGLAFDGDADRCFLIDERGELVNPSALTALIAASELKKNPKSTIIYNLISSKTVPEVIAENKGIAVRSRVGHSYIKSLMAETGAIFAGEHSGHFYFKNFWKADSGMLAALYALSELMNTDKTLSELLQPYNRYFSSGEINSKVKNSQKSIMAIKKKYAGKYQVDELDGLTISADQWWFNLRASNTEPLLRLNVEADTPKLMAKIRDEVLTQIKR</sequence>
<dbReference type="PANTHER" id="PTHR43771">
    <property type="entry name" value="PHOSPHOMANNOMUTASE"/>
    <property type="match status" value="1"/>
</dbReference>
<evidence type="ECO:0000256" key="5">
    <source>
        <dbReference type="ARBA" id="ARBA00022842"/>
    </source>
</evidence>
<proteinExistence type="inferred from homology"/>
<evidence type="ECO:0000313" key="11">
    <source>
        <dbReference type="EMBL" id="CAB4546329.1"/>
    </source>
</evidence>
<gene>
    <name evidence="11" type="ORF">UFOPK1508_00078</name>
    <name evidence="12" type="ORF">UFOPK1599_00324</name>
    <name evidence="13" type="ORF">UFOPK1798_00630</name>
</gene>
<feature type="domain" description="Alpha-D-phosphohexomutase C-terminal" evidence="7">
    <location>
        <begin position="374"/>
        <end position="445"/>
    </location>
</feature>
<dbReference type="InterPro" id="IPR005843">
    <property type="entry name" value="A-D-PHexomutase_C"/>
</dbReference>
<dbReference type="Gene3D" id="3.40.120.10">
    <property type="entry name" value="Alpha-D-Glucose-1,6-Bisphosphate, subunit A, domain 3"/>
    <property type="match status" value="3"/>
</dbReference>
<evidence type="ECO:0000256" key="3">
    <source>
        <dbReference type="ARBA" id="ARBA00022553"/>
    </source>
</evidence>
<dbReference type="Gene3D" id="3.30.310.50">
    <property type="entry name" value="Alpha-D-phosphohexomutase, C-terminal domain"/>
    <property type="match status" value="1"/>
</dbReference>
<dbReference type="InterPro" id="IPR005845">
    <property type="entry name" value="A-D-PHexomutase_a/b/a-II"/>
</dbReference>
<dbReference type="AlphaFoldDB" id="A0A6J6C6T2"/>
<dbReference type="Pfam" id="PF02880">
    <property type="entry name" value="PGM_PMM_III"/>
    <property type="match status" value="1"/>
</dbReference>
<keyword evidence="6" id="KW-0413">Isomerase</keyword>
<evidence type="ECO:0000259" key="7">
    <source>
        <dbReference type="Pfam" id="PF00408"/>
    </source>
</evidence>
<evidence type="ECO:0000313" key="12">
    <source>
        <dbReference type="EMBL" id="CAB4557708.1"/>
    </source>
</evidence>
<keyword evidence="5" id="KW-0460">Magnesium</keyword>
<dbReference type="PANTHER" id="PTHR43771:SF1">
    <property type="entry name" value="PHOSPHOMANNOMUTASE"/>
    <property type="match status" value="1"/>
</dbReference>
<dbReference type="EMBL" id="CAEZTE010000010">
    <property type="protein sequence ID" value="CAB4557708.1"/>
    <property type="molecule type" value="Genomic_DNA"/>
</dbReference>
<evidence type="ECO:0000313" key="13">
    <source>
        <dbReference type="EMBL" id="CAB4594577.1"/>
    </source>
</evidence>
<evidence type="ECO:0000259" key="10">
    <source>
        <dbReference type="Pfam" id="PF02880"/>
    </source>
</evidence>
<dbReference type="InterPro" id="IPR005846">
    <property type="entry name" value="A-D-PHexomutase_a/b/a-III"/>
</dbReference>
<feature type="domain" description="Alpha-D-phosphohexomutase alpha/beta/alpha" evidence="8">
    <location>
        <begin position="5"/>
        <end position="123"/>
    </location>
</feature>
<dbReference type="SUPFAM" id="SSF53738">
    <property type="entry name" value="Phosphoglucomutase, first 3 domains"/>
    <property type="match status" value="3"/>
</dbReference>
<evidence type="ECO:0000259" key="8">
    <source>
        <dbReference type="Pfam" id="PF02878"/>
    </source>
</evidence>
<evidence type="ECO:0000256" key="4">
    <source>
        <dbReference type="ARBA" id="ARBA00022723"/>
    </source>
</evidence>
<evidence type="ECO:0000259" key="9">
    <source>
        <dbReference type="Pfam" id="PF02879"/>
    </source>
</evidence>
<dbReference type="EMBL" id="CAEZUH010000049">
    <property type="protein sequence ID" value="CAB4594577.1"/>
    <property type="molecule type" value="Genomic_DNA"/>
</dbReference>
<dbReference type="InterPro" id="IPR016055">
    <property type="entry name" value="A-D-PHexomutase_a/b/a-I/II/III"/>
</dbReference>
<dbReference type="GO" id="GO:0016868">
    <property type="term" value="F:intramolecular phosphotransferase activity"/>
    <property type="evidence" value="ECO:0007669"/>
    <property type="project" value="InterPro"/>
</dbReference>
<comment type="cofactor">
    <cofactor evidence="1">
        <name>Mg(2+)</name>
        <dbReference type="ChEBI" id="CHEBI:18420"/>
    </cofactor>
</comment>
<reference evidence="11" key="1">
    <citation type="submission" date="2020-05" db="EMBL/GenBank/DDBJ databases">
        <authorList>
            <person name="Chiriac C."/>
            <person name="Salcher M."/>
            <person name="Ghai R."/>
            <person name="Kavagutti S V."/>
        </authorList>
    </citation>
    <scope>NUCLEOTIDE SEQUENCE</scope>
</reference>
<organism evidence="11">
    <name type="scientific">freshwater metagenome</name>
    <dbReference type="NCBI Taxonomy" id="449393"/>
    <lineage>
        <taxon>unclassified sequences</taxon>
        <taxon>metagenomes</taxon>
        <taxon>ecological metagenomes</taxon>
    </lineage>
</organism>
<dbReference type="PRINTS" id="PR00509">
    <property type="entry name" value="PGMPMM"/>
</dbReference>
<dbReference type="Pfam" id="PF00408">
    <property type="entry name" value="PGM_PMM_IV"/>
    <property type="match status" value="1"/>
</dbReference>
<dbReference type="GO" id="GO:0046872">
    <property type="term" value="F:metal ion binding"/>
    <property type="evidence" value="ECO:0007669"/>
    <property type="project" value="UniProtKB-KW"/>
</dbReference>
<dbReference type="InterPro" id="IPR005841">
    <property type="entry name" value="Alpha-D-phosphohexomutase_SF"/>
</dbReference>
<dbReference type="InterPro" id="IPR005844">
    <property type="entry name" value="A-D-PHexomutase_a/b/a-I"/>
</dbReference>
<dbReference type="Pfam" id="PF02878">
    <property type="entry name" value="PGM_PMM_I"/>
    <property type="match status" value="1"/>
</dbReference>
<comment type="similarity">
    <text evidence="2">Belongs to the phosphohexose mutase family.</text>
</comment>
<dbReference type="GO" id="GO:0005975">
    <property type="term" value="P:carbohydrate metabolic process"/>
    <property type="evidence" value="ECO:0007669"/>
    <property type="project" value="InterPro"/>
</dbReference>
<dbReference type="Pfam" id="PF02879">
    <property type="entry name" value="PGM_PMM_II"/>
    <property type="match status" value="1"/>
</dbReference>
<evidence type="ECO:0000256" key="1">
    <source>
        <dbReference type="ARBA" id="ARBA00001946"/>
    </source>
</evidence>
<dbReference type="InterPro" id="IPR036900">
    <property type="entry name" value="A-D-PHexomutase_C_sf"/>
</dbReference>
<keyword evidence="3" id="KW-0597">Phosphoprotein</keyword>